<dbReference type="PANTHER" id="PTHR12904">
    <property type="match status" value="1"/>
</dbReference>
<protein>
    <recommendedName>
        <fullName evidence="4">Disease resistance R13L4/SHOC-2-like LRR domain-containing protein</fullName>
    </recommendedName>
</protein>
<sequence>MTTSESSDTAQPAGEQASSPAKRGVRFRFGTRWLLAVVTVCGVALGVAFHPWWNLYREVEIAEQITQHGGSVTFDYTSPDGETPQTSWDWIFQQIAGARPGHVQSCTLIGENVTAGDLPLLAELPQLSRVRLQGEGITDQELDALANVTSLREVELDETAIFDPRTIKSLGKIPTLETLVCRGENIGDKEVREISQFPKLKSLTLESSWCTTWGMQDLKSSKTLQHLELIHCQSVGSYSVELISELPNLRSFALADLDLGDLYSASEVMQGIARASALESLSTTQINVCPGDLSRLEPLDNLHHLSLHRCYVRDPQVAELTKLDSLEWLDLSANRITDVSIPSLLALPKLRYVDLSQTELTAAGVKQLTTHPGLETIAFSAAGYQGPGKITTPEIEAITKANPQLSIVWQP</sequence>
<evidence type="ECO:0000259" key="4">
    <source>
        <dbReference type="Pfam" id="PF23598"/>
    </source>
</evidence>
<evidence type="ECO:0000256" key="2">
    <source>
        <dbReference type="SAM" id="MobiDB-lite"/>
    </source>
</evidence>
<dbReference type="PANTHER" id="PTHR12904:SF23">
    <property type="entry name" value="PROTEIN ZER-1 HOMOLOG"/>
    <property type="match status" value="1"/>
</dbReference>
<dbReference type="EMBL" id="PUHZ01000014">
    <property type="protein sequence ID" value="PQO45360.1"/>
    <property type="molecule type" value="Genomic_DNA"/>
</dbReference>
<feature type="region of interest" description="Disordered" evidence="2">
    <location>
        <begin position="1"/>
        <end position="21"/>
    </location>
</feature>
<proteinExistence type="predicted"/>
<feature type="domain" description="Disease resistance R13L4/SHOC-2-like LRR" evidence="4">
    <location>
        <begin position="102"/>
        <end position="360"/>
    </location>
</feature>
<dbReference type="RefSeq" id="WP_105335851.1">
    <property type="nucleotide sequence ID" value="NZ_PUHZ01000014.1"/>
</dbReference>
<evidence type="ECO:0000313" key="6">
    <source>
        <dbReference type="Proteomes" id="UP000237819"/>
    </source>
</evidence>
<dbReference type="SUPFAM" id="SSF52047">
    <property type="entry name" value="RNI-like"/>
    <property type="match status" value="1"/>
</dbReference>
<keyword evidence="1" id="KW-0677">Repeat</keyword>
<feature type="transmembrane region" description="Helical" evidence="3">
    <location>
        <begin position="33"/>
        <end position="53"/>
    </location>
</feature>
<evidence type="ECO:0000256" key="1">
    <source>
        <dbReference type="ARBA" id="ARBA00022737"/>
    </source>
</evidence>
<reference evidence="5 6" key="1">
    <citation type="submission" date="2018-02" db="EMBL/GenBank/DDBJ databases">
        <title>Comparative genomes isolates from brazilian mangrove.</title>
        <authorList>
            <person name="Araujo J.E."/>
            <person name="Taketani R.G."/>
            <person name="Silva M.C.P."/>
            <person name="Loureco M.V."/>
            <person name="Andreote F.D."/>
        </authorList>
    </citation>
    <scope>NUCLEOTIDE SEQUENCE [LARGE SCALE GENOMIC DNA]</scope>
    <source>
        <strain evidence="5 6">Nap-Phe MGV</strain>
    </source>
</reference>
<dbReference type="Proteomes" id="UP000237819">
    <property type="component" value="Unassembled WGS sequence"/>
</dbReference>
<dbReference type="AlphaFoldDB" id="A0A2S8GLQ9"/>
<dbReference type="InterPro" id="IPR032675">
    <property type="entry name" value="LRR_dom_sf"/>
</dbReference>
<dbReference type="PROSITE" id="PS51450">
    <property type="entry name" value="LRR"/>
    <property type="match status" value="1"/>
</dbReference>
<dbReference type="InterPro" id="IPR001611">
    <property type="entry name" value="Leu-rich_rpt"/>
</dbReference>
<dbReference type="OrthoDB" id="1467561at2"/>
<gene>
    <name evidence="5" type="ORF">C5Y93_12930</name>
</gene>
<dbReference type="InterPro" id="IPR051341">
    <property type="entry name" value="Zyg-11_UBL_adapter"/>
</dbReference>
<evidence type="ECO:0000313" key="5">
    <source>
        <dbReference type="EMBL" id="PQO45360.1"/>
    </source>
</evidence>
<keyword evidence="3" id="KW-0812">Transmembrane</keyword>
<accession>A0A2S8GLQ9</accession>
<comment type="caution">
    <text evidence="5">The sequence shown here is derived from an EMBL/GenBank/DDBJ whole genome shotgun (WGS) entry which is preliminary data.</text>
</comment>
<organism evidence="5 6">
    <name type="scientific">Blastopirellula marina</name>
    <dbReference type="NCBI Taxonomy" id="124"/>
    <lineage>
        <taxon>Bacteria</taxon>
        <taxon>Pseudomonadati</taxon>
        <taxon>Planctomycetota</taxon>
        <taxon>Planctomycetia</taxon>
        <taxon>Pirellulales</taxon>
        <taxon>Pirellulaceae</taxon>
        <taxon>Blastopirellula</taxon>
    </lineage>
</organism>
<dbReference type="Gene3D" id="3.80.10.10">
    <property type="entry name" value="Ribonuclease Inhibitor"/>
    <property type="match status" value="3"/>
</dbReference>
<dbReference type="Pfam" id="PF23598">
    <property type="entry name" value="LRR_14"/>
    <property type="match status" value="1"/>
</dbReference>
<dbReference type="InterPro" id="IPR055414">
    <property type="entry name" value="LRR_R13L4/SHOC2-like"/>
</dbReference>
<evidence type="ECO:0000256" key="3">
    <source>
        <dbReference type="SAM" id="Phobius"/>
    </source>
</evidence>
<name>A0A2S8GLQ9_9BACT</name>
<keyword evidence="3" id="KW-1133">Transmembrane helix</keyword>
<feature type="compositionally biased region" description="Polar residues" evidence="2">
    <location>
        <begin position="1"/>
        <end position="10"/>
    </location>
</feature>
<keyword evidence="3" id="KW-0472">Membrane</keyword>